<dbReference type="OrthoDB" id="1613518at2759"/>
<dbReference type="AlphaFoldDB" id="A0A9E7GHG5"/>
<accession>A0A9E7GHG5</accession>
<dbReference type="GO" id="GO:0009506">
    <property type="term" value="C:plasmodesma"/>
    <property type="evidence" value="ECO:0007669"/>
    <property type="project" value="TreeGrafter"/>
</dbReference>
<organism evidence="5 6">
    <name type="scientific">Musa troglodytarum</name>
    <name type="common">fe'i banana</name>
    <dbReference type="NCBI Taxonomy" id="320322"/>
    <lineage>
        <taxon>Eukaryota</taxon>
        <taxon>Viridiplantae</taxon>
        <taxon>Streptophyta</taxon>
        <taxon>Embryophyta</taxon>
        <taxon>Tracheophyta</taxon>
        <taxon>Spermatophyta</taxon>
        <taxon>Magnoliopsida</taxon>
        <taxon>Liliopsida</taxon>
        <taxon>Zingiberales</taxon>
        <taxon>Musaceae</taxon>
        <taxon>Musa</taxon>
    </lineage>
</organism>
<sequence length="155" mass="17392">MPQVTPVVYVALFTRQLKLLKPCYMWRADGTARKIQQANLGQEEGDGKAQLRLHFKEEPDPFGINNTAERVAVKLPCNGRVGGCLMEEVEMSSEENRRLLWSVTGKRYISYEALRRDAVPCTRPGLPYHSCHASPWANPCSRGCQIVSVCRGDSP</sequence>
<proteinExistence type="inferred from homology"/>
<name>A0A9E7GHG5_9LILI</name>
<keyword evidence="3" id="KW-0732">Signal</keyword>
<evidence type="ECO:0000256" key="1">
    <source>
        <dbReference type="ARBA" id="ARBA00009178"/>
    </source>
</evidence>
<dbReference type="GO" id="GO:0005179">
    <property type="term" value="F:hormone activity"/>
    <property type="evidence" value="ECO:0007669"/>
    <property type="project" value="UniProtKB-KW"/>
</dbReference>
<evidence type="ECO:0000256" key="4">
    <source>
        <dbReference type="ARBA" id="ARBA00023157"/>
    </source>
</evidence>
<keyword evidence="4" id="KW-1015">Disulfide bond</keyword>
<protein>
    <submittedName>
        <fullName evidence="5">Rapid ALkalinization Factor (RALF)</fullName>
    </submittedName>
</protein>
<dbReference type="PANTHER" id="PTHR33136">
    <property type="entry name" value="RAPID ALKALINIZATION FACTOR-LIKE"/>
    <property type="match status" value="1"/>
</dbReference>
<evidence type="ECO:0000313" key="5">
    <source>
        <dbReference type="EMBL" id="URE12342.1"/>
    </source>
</evidence>
<evidence type="ECO:0000256" key="3">
    <source>
        <dbReference type="ARBA" id="ARBA00022729"/>
    </source>
</evidence>
<dbReference type="EMBL" id="CP097508">
    <property type="protein sequence ID" value="URE12342.1"/>
    <property type="molecule type" value="Genomic_DNA"/>
</dbReference>
<evidence type="ECO:0000256" key="2">
    <source>
        <dbReference type="ARBA" id="ARBA00022702"/>
    </source>
</evidence>
<dbReference type="Pfam" id="PF05498">
    <property type="entry name" value="RALF"/>
    <property type="match status" value="1"/>
</dbReference>
<keyword evidence="2" id="KW-0372">Hormone</keyword>
<keyword evidence="6" id="KW-1185">Reference proteome</keyword>
<reference evidence="5" key="1">
    <citation type="submission" date="2022-05" db="EMBL/GenBank/DDBJ databases">
        <title>The Musa troglodytarum L. genome provides insights into the mechanism of non-climacteric behaviour and enrichment of carotenoids.</title>
        <authorList>
            <person name="Wang J."/>
        </authorList>
    </citation>
    <scope>NUCLEOTIDE SEQUENCE</scope>
    <source>
        <tissue evidence="5">Leaf</tissue>
    </source>
</reference>
<dbReference type="PANTHER" id="PTHR33136:SF36">
    <property type="entry name" value="PROTEIN RALF-LIKE 31"/>
    <property type="match status" value="1"/>
</dbReference>
<dbReference type="InterPro" id="IPR008801">
    <property type="entry name" value="RALF"/>
</dbReference>
<dbReference type="Proteomes" id="UP001055439">
    <property type="component" value="Chromosome 6"/>
</dbReference>
<evidence type="ECO:0000313" key="6">
    <source>
        <dbReference type="Proteomes" id="UP001055439"/>
    </source>
</evidence>
<dbReference type="GO" id="GO:0019722">
    <property type="term" value="P:calcium-mediated signaling"/>
    <property type="evidence" value="ECO:0007669"/>
    <property type="project" value="TreeGrafter"/>
</dbReference>
<gene>
    <name evidence="5" type="ORF">MUK42_22062</name>
</gene>
<comment type="similarity">
    <text evidence="1">Belongs to the plant rapid alkalinization factor (RALF) family.</text>
</comment>